<dbReference type="InterPro" id="IPR052968">
    <property type="entry name" value="Nucleotide_metab_enz"/>
</dbReference>
<dbReference type="Gene3D" id="3.10.310.30">
    <property type="match status" value="1"/>
</dbReference>
<dbReference type="PANTHER" id="PTHR42146:SF1">
    <property type="entry name" value="OLIGORIBONUCLEASE NRNB"/>
    <property type="match status" value="1"/>
</dbReference>
<evidence type="ECO:0000313" key="1">
    <source>
        <dbReference type="EMBL" id="WQJ53249.1"/>
    </source>
</evidence>
<accession>A0ABZ0Z2J4</accession>
<dbReference type="SUPFAM" id="SSF64182">
    <property type="entry name" value="DHH phosphoesterases"/>
    <property type="match status" value="1"/>
</dbReference>
<dbReference type="InterPro" id="IPR038763">
    <property type="entry name" value="DHH_sf"/>
</dbReference>
<name>A0ABZ0Z2J4_9CAUD</name>
<reference evidence="1 2" key="1">
    <citation type="submission" date="2023-11" db="EMBL/GenBank/DDBJ databases">
        <authorList>
            <person name="Cook R."/>
            <person name="Crisci M."/>
            <person name="Pye H."/>
            <person name="Adriaenssens E."/>
            <person name="Santini J."/>
        </authorList>
    </citation>
    <scope>NUCLEOTIDE SEQUENCE [LARGE SCALE GENOMIC DNA]</scope>
    <source>
        <strain evidence="1">Lak_Megaphage_Sonny</strain>
    </source>
</reference>
<organism evidence="1 2">
    <name type="scientific">phage Lak_Megaphage_Sonny</name>
    <dbReference type="NCBI Taxonomy" id="3109229"/>
    <lineage>
        <taxon>Viruses</taxon>
        <taxon>Duplodnaviria</taxon>
        <taxon>Heunggongvirae</taxon>
        <taxon>Uroviricota</taxon>
        <taxon>Caudoviricetes</taxon>
        <taxon>Caudoviricetes code 15 clade</taxon>
    </lineage>
</organism>
<keyword evidence="2" id="KW-1185">Reference proteome</keyword>
<proteinExistence type="predicted"/>
<sequence length="319" mass="37041">MKKAIIIYHSEDNDGLFSMAISYWWLRNIQELSVDDINILGTNYNQLSELLKKGKFDNLKDKYDTLIITDVSFNEQEQMLKLYKEFGDNFYWFDHHKPIIDFSMKNELHNAKGLRDTNHSALYNAWKYCFPNIKIPKYLEILSAYDSFTFEAAGIDKEYATAVNQGTTNATELNPKNAITYVRILLTDWPYKETIINDMYNRGREFIYEQDKFNKKAILDFGDTSWTVGDRNACAMFIQAQTSSDFFKSLKGADIKNGIIFKHQKNGNWGINLYNVNEDHSFHCGDYMKEHYNGGGHEGAAGCTVSEEQFIEILKNKKI</sequence>
<dbReference type="Proteomes" id="UP001358193">
    <property type="component" value="Segment"/>
</dbReference>
<dbReference type="Gene3D" id="3.90.1640.30">
    <property type="match status" value="1"/>
</dbReference>
<protein>
    <submittedName>
        <fullName evidence="1">DHH phosphoesterase</fullName>
    </submittedName>
</protein>
<dbReference type="EMBL" id="OR769223">
    <property type="protein sequence ID" value="WQJ53249.1"/>
    <property type="molecule type" value="Genomic_DNA"/>
</dbReference>
<dbReference type="PANTHER" id="PTHR42146">
    <property type="entry name" value="3',5'-CYCLIC-NUCLEOTIDE PHOSPHODIESTERASE"/>
    <property type="match status" value="1"/>
</dbReference>
<evidence type="ECO:0000313" key="2">
    <source>
        <dbReference type="Proteomes" id="UP001358193"/>
    </source>
</evidence>